<sequence>MWMSGESLEGGGRVCVHLEDLSVVWTSQVHFKIPTEAPHNKQFSIIRVVCLVKPGHDHLIYDVKQDSIVSVIMSPAKSDRGHELVNKLWVHRFFQAQEGLPSVELEHFKTPELLLVEEIQADFSGWRAVALLEGGFKASFRYGSIEQLDLSDSRPSGLSLF</sequence>
<dbReference type="EMBL" id="JAAIUW010000013">
    <property type="protein sequence ID" value="KAF7802158.1"/>
    <property type="molecule type" value="Genomic_DNA"/>
</dbReference>
<keyword evidence="2" id="KW-1185">Reference proteome</keyword>
<organism evidence="1 2">
    <name type="scientific">Senna tora</name>
    <dbReference type="NCBI Taxonomy" id="362788"/>
    <lineage>
        <taxon>Eukaryota</taxon>
        <taxon>Viridiplantae</taxon>
        <taxon>Streptophyta</taxon>
        <taxon>Embryophyta</taxon>
        <taxon>Tracheophyta</taxon>
        <taxon>Spermatophyta</taxon>
        <taxon>Magnoliopsida</taxon>
        <taxon>eudicotyledons</taxon>
        <taxon>Gunneridae</taxon>
        <taxon>Pentapetalae</taxon>
        <taxon>rosids</taxon>
        <taxon>fabids</taxon>
        <taxon>Fabales</taxon>
        <taxon>Fabaceae</taxon>
        <taxon>Caesalpinioideae</taxon>
        <taxon>Cassia clade</taxon>
        <taxon>Senna</taxon>
    </lineage>
</organism>
<dbReference type="Proteomes" id="UP000634136">
    <property type="component" value="Unassembled WGS sequence"/>
</dbReference>
<comment type="caution">
    <text evidence="1">The sequence shown here is derived from an EMBL/GenBank/DDBJ whole genome shotgun (WGS) entry which is preliminary data.</text>
</comment>
<evidence type="ECO:0000313" key="2">
    <source>
        <dbReference type="Proteomes" id="UP000634136"/>
    </source>
</evidence>
<accession>A0A834VXT9</accession>
<evidence type="ECO:0000313" key="1">
    <source>
        <dbReference type="EMBL" id="KAF7802158.1"/>
    </source>
</evidence>
<name>A0A834VXT9_9FABA</name>
<proteinExistence type="predicted"/>
<protein>
    <submittedName>
        <fullName evidence="1">Uncharacterized protein</fullName>
    </submittedName>
</protein>
<dbReference type="AlphaFoldDB" id="A0A834VXT9"/>
<gene>
    <name evidence="1" type="ORF">G2W53_041269</name>
</gene>
<reference evidence="1" key="1">
    <citation type="submission" date="2020-09" db="EMBL/GenBank/DDBJ databases">
        <title>Genome-Enabled Discovery of Anthraquinone Biosynthesis in Senna tora.</title>
        <authorList>
            <person name="Kang S.-H."/>
            <person name="Pandey R.P."/>
            <person name="Lee C.-M."/>
            <person name="Sim J.-S."/>
            <person name="Jeong J.-T."/>
            <person name="Choi B.-S."/>
            <person name="Jung M."/>
            <person name="Ginzburg D."/>
            <person name="Zhao K."/>
            <person name="Won S.Y."/>
            <person name="Oh T.-J."/>
            <person name="Yu Y."/>
            <person name="Kim N.-H."/>
            <person name="Lee O.R."/>
            <person name="Lee T.-H."/>
            <person name="Bashyal P."/>
            <person name="Kim T.-S."/>
            <person name="Lee W.-H."/>
            <person name="Kawkins C."/>
            <person name="Kim C.-K."/>
            <person name="Kim J.S."/>
            <person name="Ahn B.O."/>
            <person name="Rhee S.Y."/>
            <person name="Sohng J.K."/>
        </authorList>
    </citation>
    <scope>NUCLEOTIDE SEQUENCE</scope>
    <source>
        <tissue evidence="1">Leaf</tissue>
    </source>
</reference>